<evidence type="ECO:0000313" key="3">
    <source>
        <dbReference type="RefSeq" id="XP_013409333.1"/>
    </source>
</evidence>
<dbReference type="RefSeq" id="XP_013409333.1">
    <property type="nucleotide sequence ID" value="XM_013553879.1"/>
</dbReference>
<dbReference type="PANTHER" id="PTHR24020:SF20">
    <property type="entry name" value="PH DOMAIN-CONTAINING PROTEIN"/>
    <property type="match status" value="1"/>
</dbReference>
<organism evidence="2 3">
    <name type="scientific">Lingula anatina</name>
    <name type="common">Brachiopod</name>
    <name type="synonym">Lingula unguis</name>
    <dbReference type="NCBI Taxonomy" id="7574"/>
    <lineage>
        <taxon>Eukaryota</taxon>
        <taxon>Metazoa</taxon>
        <taxon>Spiralia</taxon>
        <taxon>Lophotrochozoa</taxon>
        <taxon>Brachiopoda</taxon>
        <taxon>Linguliformea</taxon>
        <taxon>Lingulata</taxon>
        <taxon>Lingulida</taxon>
        <taxon>Linguloidea</taxon>
        <taxon>Lingulidae</taxon>
        <taxon>Lingula</taxon>
    </lineage>
</organism>
<dbReference type="SMART" id="SM00327">
    <property type="entry name" value="VWA"/>
    <property type="match status" value="2"/>
</dbReference>
<dbReference type="Gene3D" id="3.40.50.410">
    <property type="entry name" value="von Willebrand factor, type A domain"/>
    <property type="match status" value="2"/>
</dbReference>
<dbReference type="PROSITE" id="PS50234">
    <property type="entry name" value="VWFA"/>
    <property type="match status" value="2"/>
</dbReference>
<feature type="domain" description="VWFA" evidence="1">
    <location>
        <begin position="16"/>
        <end position="196"/>
    </location>
</feature>
<name>A0A1S3JG47_LINAN</name>
<dbReference type="PRINTS" id="PR00453">
    <property type="entry name" value="VWFADOMAIN"/>
</dbReference>
<dbReference type="Proteomes" id="UP000085678">
    <property type="component" value="Unplaced"/>
</dbReference>
<dbReference type="GeneID" id="106172938"/>
<feature type="domain" description="VWFA" evidence="1">
    <location>
        <begin position="220"/>
        <end position="394"/>
    </location>
</feature>
<gene>
    <name evidence="3" type="primary">LOC106172938</name>
</gene>
<keyword evidence="2" id="KW-1185">Reference proteome</keyword>
<dbReference type="OrthoDB" id="10256829at2759"/>
<dbReference type="Pfam" id="PF00092">
    <property type="entry name" value="VWA"/>
    <property type="match status" value="2"/>
</dbReference>
<proteinExistence type="predicted"/>
<dbReference type="InterPro" id="IPR036465">
    <property type="entry name" value="vWFA_dom_sf"/>
</dbReference>
<reference evidence="3" key="1">
    <citation type="submission" date="2025-08" db="UniProtKB">
        <authorList>
            <consortium name="RefSeq"/>
        </authorList>
    </citation>
    <scope>IDENTIFICATION</scope>
    <source>
        <tissue evidence="3">Gonads</tissue>
    </source>
</reference>
<sequence>MWNFNFQWGVCGDPLDIIFVIDGSYSIWSPHFVKQKEFLRGFVEEFNIERDGNGTRIGAIVFADNTEVAFNLKDHFNKDDLFEAIDRITQIGGGTHTDKALIKVREEMLLPSNGARLGKVPQIIIVMTDGVSWDPNETKKEAERLHNGQYPARVISIGIGLQVDQNEIYALSSLPKEKNVFTVTSYETLQEIKNDLAIRTCEVKSPEMEWTDCGINRTVDVAFVLGESTTTTPESTAQILGFVRNLTSRFTIGDGKIRVALVPADCNNPGFHLSRFNDRQSIFSHLDNYRMDAPTNAGRLHYLRTVTFTSAKGARDGVRKLAITVLTNKSRNVNATIAAAEEAKEAGIEMIAIGIGDEVDTDELHGIASTTNRVFRLLDYNAFRVRIRRLLYKVICKGETTPHPATTEPPVFPTVCLPVTPPSQQ</sequence>
<dbReference type="SUPFAM" id="SSF53300">
    <property type="entry name" value="vWA-like"/>
    <property type="match status" value="2"/>
</dbReference>
<accession>A0A1S3JG47</accession>
<evidence type="ECO:0000259" key="1">
    <source>
        <dbReference type="PROSITE" id="PS50234"/>
    </source>
</evidence>
<protein>
    <submittedName>
        <fullName evidence="3">Cartilage matrix protein isoform X3</fullName>
    </submittedName>
</protein>
<dbReference type="AlphaFoldDB" id="A0A1S3JG47"/>
<dbReference type="InterPro" id="IPR050525">
    <property type="entry name" value="ECM_Assembly_Org"/>
</dbReference>
<evidence type="ECO:0000313" key="2">
    <source>
        <dbReference type="Proteomes" id="UP000085678"/>
    </source>
</evidence>
<dbReference type="InterPro" id="IPR002035">
    <property type="entry name" value="VWF_A"/>
</dbReference>
<dbReference type="PANTHER" id="PTHR24020">
    <property type="entry name" value="COLLAGEN ALPHA"/>
    <property type="match status" value="1"/>
</dbReference>